<name>A0A7W7A049_9HYPH</name>
<accession>A0A7W7A049</accession>
<dbReference type="Proteomes" id="UP000543836">
    <property type="component" value="Unassembled WGS sequence"/>
</dbReference>
<reference evidence="1 2" key="1">
    <citation type="submission" date="2020-08" db="EMBL/GenBank/DDBJ databases">
        <title>Genomic Encyclopedia of Type Strains, Phase IV (KMG-V): Genome sequencing to study the core and pangenomes of soil and plant-associated prokaryotes.</title>
        <authorList>
            <person name="Whitman W."/>
        </authorList>
    </citation>
    <scope>NUCLEOTIDE SEQUENCE [LARGE SCALE GENOMIC DNA]</scope>
    <source>
        <strain evidence="1 2">SEMIA 492</strain>
    </source>
</reference>
<comment type="caution">
    <text evidence="1">The sequence shown here is derived from an EMBL/GenBank/DDBJ whole genome shotgun (WGS) entry which is preliminary data.</text>
</comment>
<evidence type="ECO:0000313" key="2">
    <source>
        <dbReference type="Proteomes" id="UP000543836"/>
    </source>
</evidence>
<keyword evidence="2" id="KW-1185">Reference proteome</keyword>
<gene>
    <name evidence="1" type="ORF">GGE60_005524</name>
</gene>
<organism evidence="1 2">
    <name type="scientific">Rhizobium leucaenae</name>
    <dbReference type="NCBI Taxonomy" id="29450"/>
    <lineage>
        <taxon>Bacteria</taxon>
        <taxon>Pseudomonadati</taxon>
        <taxon>Pseudomonadota</taxon>
        <taxon>Alphaproteobacteria</taxon>
        <taxon>Hyphomicrobiales</taxon>
        <taxon>Rhizobiaceae</taxon>
        <taxon>Rhizobium/Agrobacterium group</taxon>
        <taxon>Rhizobium</taxon>
    </lineage>
</organism>
<dbReference type="AlphaFoldDB" id="A0A7W7A049"/>
<evidence type="ECO:0000313" key="1">
    <source>
        <dbReference type="EMBL" id="MBB4571363.1"/>
    </source>
</evidence>
<dbReference type="EMBL" id="JACIIG010000023">
    <property type="protein sequence ID" value="MBB4571363.1"/>
    <property type="molecule type" value="Genomic_DNA"/>
</dbReference>
<sequence length="111" mass="12461">MTEHDQVLTGSKFLRVERHVKPSQERIAGFDHIGCFCPRLHGNRPHDGKQVLHAMPCFGDDELLLGVVSLPLRHVVEDDKDVRAIVIGMDEKSCVDEKGSLADRWKSCLTS</sequence>
<proteinExistence type="predicted"/>
<protein>
    <submittedName>
        <fullName evidence="1">Uncharacterized protein</fullName>
    </submittedName>
</protein>